<organism evidence="2 3">
    <name type="scientific">Streptomyces polyrhachis</name>
    <dbReference type="NCBI Taxonomy" id="1282885"/>
    <lineage>
        <taxon>Bacteria</taxon>
        <taxon>Bacillati</taxon>
        <taxon>Actinomycetota</taxon>
        <taxon>Actinomycetes</taxon>
        <taxon>Kitasatosporales</taxon>
        <taxon>Streptomycetaceae</taxon>
        <taxon>Streptomyces</taxon>
    </lineage>
</organism>
<dbReference type="EMBL" id="JBHSZO010000054">
    <property type="protein sequence ID" value="MFC7221200.1"/>
    <property type="molecule type" value="Genomic_DNA"/>
</dbReference>
<comment type="caution">
    <text evidence="2">The sequence shown here is derived from an EMBL/GenBank/DDBJ whole genome shotgun (WGS) entry which is preliminary data.</text>
</comment>
<reference evidence="3" key="1">
    <citation type="journal article" date="2019" name="Int. J. Syst. Evol. Microbiol.">
        <title>The Global Catalogue of Microorganisms (GCM) 10K type strain sequencing project: providing services to taxonomists for standard genome sequencing and annotation.</title>
        <authorList>
            <consortium name="The Broad Institute Genomics Platform"/>
            <consortium name="The Broad Institute Genome Sequencing Center for Infectious Disease"/>
            <person name="Wu L."/>
            <person name="Ma J."/>
        </authorList>
    </citation>
    <scope>NUCLEOTIDE SEQUENCE [LARGE SCALE GENOMIC DNA]</scope>
    <source>
        <strain evidence="3">CGMCC 1.13681</strain>
    </source>
</reference>
<accession>A0ABW2GKA8</accession>
<evidence type="ECO:0000313" key="2">
    <source>
        <dbReference type="EMBL" id="MFC7221200.1"/>
    </source>
</evidence>
<evidence type="ECO:0000313" key="3">
    <source>
        <dbReference type="Proteomes" id="UP001596413"/>
    </source>
</evidence>
<dbReference type="Gene3D" id="3.90.550.10">
    <property type="entry name" value="Spore Coat Polysaccharide Biosynthesis Protein SpsA, Chain A"/>
    <property type="match status" value="1"/>
</dbReference>
<keyword evidence="3" id="KW-1185">Reference proteome</keyword>
<dbReference type="SUPFAM" id="SSF53448">
    <property type="entry name" value="Nucleotide-diphospho-sugar transferases"/>
    <property type="match status" value="1"/>
</dbReference>
<evidence type="ECO:0000259" key="1">
    <source>
        <dbReference type="Pfam" id="PF00535"/>
    </source>
</evidence>
<feature type="domain" description="Glycosyltransferase 2-like" evidence="1">
    <location>
        <begin position="5"/>
        <end position="136"/>
    </location>
</feature>
<dbReference type="Pfam" id="PF00535">
    <property type="entry name" value="Glycos_transf_2"/>
    <property type="match status" value="1"/>
</dbReference>
<gene>
    <name evidence="2" type="ORF">ACFQLX_24000</name>
</gene>
<dbReference type="InterPro" id="IPR001173">
    <property type="entry name" value="Glyco_trans_2-like"/>
</dbReference>
<dbReference type="RefSeq" id="WP_386418392.1">
    <property type="nucleotide sequence ID" value="NZ_JBHSZO010000054.1"/>
</dbReference>
<protein>
    <submittedName>
        <fullName evidence="2">Glycosyltransferase family 2 protein</fullName>
    </submittedName>
</protein>
<name>A0ABW2GKA8_9ACTN</name>
<dbReference type="Proteomes" id="UP001596413">
    <property type="component" value="Unassembled WGS sequence"/>
</dbReference>
<sequence>MRVDVVTAVHAQYARYLPAAWASLRAQSHPEWSWLVQIDGPDAAAVREVLAACGAAADRRVSVRAHGTPEGPGTARNIALGRSGAPLVQNLDADDELEPPALAVLVRALAADARLGFAVGRARDLTENGELREFTLPLPAGTLRRGALLAAWDRDPDGRLPVHPAGVMWRRALLVELGGWSALGYMEDTGTLIPASAWADGVLVGSPTLRYRKHAGQRSSTPDFDGGGVQKALIRERAALLAARPRW</sequence>
<proteinExistence type="predicted"/>
<dbReference type="InterPro" id="IPR029044">
    <property type="entry name" value="Nucleotide-diphossugar_trans"/>
</dbReference>